<dbReference type="InterPro" id="IPR003737">
    <property type="entry name" value="GlcNAc_PI_deacetylase-related"/>
</dbReference>
<gene>
    <name evidence="1" type="ORF">MNB_SV-13-1454</name>
</gene>
<dbReference type="Gene3D" id="3.40.50.10320">
    <property type="entry name" value="LmbE-like"/>
    <property type="match status" value="1"/>
</dbReference>
<organism evidence="1">
    <name type="scientific">hydrothermal vent metagenome</name>
    <dbReference type="NCBI Taxonomy" id="652676"/>
    <lineage>
        <taxon>unclassified sequences</taxon>
        <taxon>metagenomes</taxon>
        <taxon>ecological metagenomes</taxon>
    </lineage>
</organism>
<sequence>MPIVNHKIIFKELDIDKNTSVFLELRISPTALSEYFAPKVGVTYKNKTIYHTFEEGGQGLRYLNLSHFDFDTEGEIVLSGHLLHIKDQNTTLLVYKNPDLNNKKILILAPHPDDAEIASYGLYAKYHENVHIVTITAGDFQSNFGYSQVFKTKEEQVLAKGKKRLIDSITVPLHGGVVPEKCVNLGFFDGKLREMFFKKTQNSHNTYLKTEDINTFRQYNVSSLTQTLTGTSNWVSLVNNLRHLLDKLKPDIIISPHHYLDNHGDHQFTTHALLEALKSSSIKKGTLLLYTNHATQSEYYPYGNSDEPITLPPSFNEKVYFNSIYSHPLSKATQNNKILALEEMSDLRFTPDGSLFQSPCKDKVQFLCTDYSYLRRSARPNELFFVIDIEKL</sequence>
<proteinExistence type="predicted"/>
<protein>
    <recommendedName>
        <fullName evidence="2">PIG-L family deacetylase</fullName>
    </recommendedName>
</protein>
<dbReference type="SUPFAM" id="SSF102588">
    <property type="entry name" value="LmbE-like"/>
    <property type="match status" value="1"/>
</dbReference>
<dbReference type="AlphaFoldDB" id="A0A1W1D0V8"/>
<name>A0A1W1D0V8_9ZZZZ</name>
<evidence type="ECO:0000313" key="1">
    <source>
        <dbReference type="EMBL" id="SFV71605.1"/>
    </source>
</evidence>
<reference evidence="1" key="1">
    <citation type="submission" date="2016-10" db="EMBL/GenBank/DDBJ databases">
        <authorList>
            <person name="de Groot N.N."/>
        </authorList>
    </citation>
    <scope>NUCLEOTIDE SEQUENCE</scope>
</reference>
<dbReference type="Pfam" id="PF02585">
    <property type="entry name" value="PIG-L"/>
    <property type="match status" value="1"/>
</dbReference>
<dbReference type="PANTHER" id="PTHR12993">
    <property type="entry name" value="N-ACETYLGLUCOSAMINYL-PHOSPHATIDYLINOSITOL DE-N-ACETYLASE-RELATED"/>
    <property type="match status" value="1"/>
</dbReference>
<dbReference type="EMBL" id="FPHM01000280">
    <property type="protein sequence ID" value="SFV71605.1"/>
    <property type="molecule type" value="Genomic_DNA"/>
</dbReference>
<dbReference type="PANTHER" id="PTHR12993:SF29">
    <property type="entry name" value="BLR3841 PROTEIN"/>
    <property type="match status" value="1"/>
</dbReference>
<evidence type="ECO:0008006" key="2">
    <source>
        <dbReference type="Google" id="ProtNLM"/>
    </source>
</evidence>
<accession>A0A1W1D0V8</accession>
<dbReference type="GO" id="GO:0016811">
    <property type="term" value="F:hydrolase activity, acting on carbon-nitrogen (but not peptide) bonds, in linear amides"/>
    <property type="evidence" value="ECO:0007669"/>
    <property type="project" value="TreeGrafter"/>
</dbReference>
<dbReference type="InterPro" id="IPR024078">
    <property type="entry name" value="LmbE-like_dom_sf"/>
</dbReference>